<dbReference type="AlphaFoldDB" id="A0A8X7CPI7"/>
<dbReference type="Proteomes" id="UP000886998">
    <property type="component" value="Unassembled WGS sequence"/>
</dbReference>
<comment type="caution">
    <text evidence="1">The sequence shown here is derived from an EMBL/GenBank/DDBJ whole genome shotgun (WGS) entry which is preliminary data.</text>
</comment>
<organism evidence="1 2">
    <name type="scientific">Trichonephila inaurata madagascariensis</name>
    <dbReference type="NCBI Taxonomy" id="2747483"/>
    <lineage>
        <taxon>Eukaryota</taxon>
        <taxon>Metazoa</taxon>
        <taxon>Ecdysozoa</taxon>
        <taxon>Arthropoda</taxon>
        <taxon>Chelicerata</taxon>
        <taxon>Arachnida</taxon>
        <taxon>Araneae</taxon>
        <taxon>Araneomorphae</taxon>
        <taxon>Entelegynae</taxon>
        <taxon>Araneoidea</taxon>
        <taxon>Nephilidae</taxon>
        <taxon>Trichonephila</taxon>
        <taxon>Trichonephila inaurata</taxon>
    </lineage>
</organism>
<gene>
    <name evidence="1" type="ORF">TNIN_439241</name>
</gene>
<sequence>MIARSPPYPLPWLRITREIAHARRIVSLGLGVSLGDQKALLCSKFFSVGEETGDECFCHRNLHSKNNAVAKTMENPNLEGRIQAKPLLVAGADVFEMFDSFEGMGLRQGGEGKVEWHVFFAASFIHQKS</sequence>
<protein>
    <submittedName>
        <fullName evidence="1">Uncharacterized protein</fullName>
    </submittedName>
</protein>
<dbReference type="EMBL" id="BMAV01019976">
    <property type="protein sequence ID" value="GFY73310.1"/>
    <property type="molecule type" value="Genomic_DNA"/>
</dbReference>
<name>A0A8X7CPI7_9ARAC</name>
<reference evidence="1" key="1">
    <citation type="submission" date="2020-08" db="EMBL/GenBank/DDBJ databases">
        <title>Multicomponent nature underlies the extraordinary mechanical properties of spider dragline silk.</title>
        <authorList>
            <person name="Kono N."/>
            <person name="Nakamura H."/>
            <person name="Mori M."/>
            <person name="Yoshida Y."/>
            <person name="Ohtoshi R."/>
            <person name="Malay A.D."/>
            <person name="Moran D.A.P."/>
            <person name="Tomita M."/>
            <person name="Numata K."/>
            <person name="Arakawa K."/>
        </authorList>
    </citation>
    <scope>NUCLEOTIDE SEQUENCE</scope>
</reference>
<keyword evidence="2" id="KW-1185">Reference proteome</keyword>
<proteinExistence type="predicted"/>
<evidence type="ECO:0000313" key="1">
    <source>
        <dbReference type="EMBL" id="GFY73310.1"/>
    </source>
</evidence>
<accession>A0A8X7CPI7</accession>
<evidence type="ECO:0000313" key="2">
    <source>
        <dbReference type="Proteomes" id="UP000886998"/>
    </source>
</evidence>